<evidence type="ECO:0000256" key="2">
    <source>
        <dbReference type="ARBA" id="ARBA00022771"/>
    </source>
</evidence>
<dbReference type="InterPro" id="IPR045234">
    <property type="entry name" value="Unkempt-like"/>
</dbReference>
<dbReference type="SUPFAM" id="SSF90229">
    <property type="entry name" value="CCCH zinc finger"/>
    <property type="match status" value="1"/>
</dbReference>
<protein>
    <recommendedName>
        <fullName evidence="6">C3H1-type domain-containing protein</fullName>
    </recommendedName>
</protein>
<dbReference type="GO" id="GO:0008270">
    <property type="term" value="F:zinc ion binding"/>
    <property type="evidence" value="ECO:0007669"/>
    <property type="project" value="UniProtKB-KW"/>
</dbReference>
<evidence type="ECO:0000256" key="3">
    <source>
        <dbReference type="ARBA" id="ARBA00022833"/>
    </source>
</evidence>
<dbReference type="VEuPathDB" id="CryptoDB:Vbra_7040"/>
<keyword evidence="8" id="KW-1185">Reference proteome</keyword>
<gene>
    <name evidence="7" type="ORF">Vbra_7040</name>
</gene>
<organism evidence="7 8">
    <name type="scientific">Vitrella brassicaformis (strain CCMP3155)</name>
    <dbReference type="NCBI Taxonomy" id="1169540"/>
    <lineage>
        <taxon>Eukaryota</taxon>
        <taxon>Sar</taxon>
        <taxon>Alveolata</taxon>
        <taxon>Colpodellida</taxon>
        <taxon>Vitrellaceae</taxon>
        <taxon>Vitrella</taxon>
    </lineage>
</organism>
<name>A0A0G4ECL2_VITBC</name>
<evidence type="ECO:0000256" key="4">
    <source>
        <dbReference type="PROSITE-ProRule" id="PRU00723"/>
    </source>
</evidence>
<feature type="domain" description="C3H1-type" evidence="6">
    <location>
        <begin position="55"/>
        <end position="82"/>
    </location>
</feature>
<dbReference type="PROSITE" id="PS50103">
    <property type="entry name" value="ZF_C3H1"/>
    <property type="match status" value="1"/>
</dbReference>
<dbReference type="SMART" id="SM00356">
    <property type="entry name" value="ZnF_C3H1"/>
    <property type="match status" value="2"/>
</dbReference>
<dbReference type="AlphaFoldDB" id="A0A0G4ECL2"/>
<dbReference type="OrthoDB" id="20534at2759"/>
<dbReference type="InterPro" id="IPR036855">
    <property type="entry name" value="Znf_CCCH_sf"/>
</dbReference>
<dbReference type="EMBL" id="CDMY01000153">
    <property type="protein sequence ID" value="CEL93282.1"/>
    <property type="molecule type" value="Genomic_DNA"/>
</dbReference>
<dbReference type="Pfam" id="PF00642">
    <property type="entry name" value="zf-CCCH"/>
    <property type="match status" value="1"/>
</dbReference>
<sequence>MPLPDVYLRDPAQARRLPDEGPTEKGKMRVKNFCRRGRMCMYSHSKEEQMFHPLTYKTKLCRDFMSSGACPRYFCPFAHGDQELRVNVDFKVLQGPEVLDLPPMEVQNTADSSNMASRGIPQTASPFHRSQSLNTISACDGAATRPRARAASDCKCDYSAPAMQNLSAQSAPLSVGFPPSLGFGWGVGAGWSPVVKPLPQPKERRDIQVDNTDPGRSPRSSSPSSPYPATQLGSDLDRGERHGSDSSTVFSDWKPPGWAPGAQDVKVSHRKKLYERAIRDDGGMRMLLTKQPEPNHLKTSSSLPSLAARELLDASEGDKGEAISHRSIPLFFTPFDRES</sequence>
<keyword evidence="3 4" id="KW-0862">Zinc</keyword>
<feature type="region of interest" description="Disordered" evidence="5">
    <location>
        <begin position="196"/>
        <end position="263"/>
    </location>
</feature>
<keyword evidence="2 4" id="KW-0863">Zinc-finger</keyword>
<dbReference type="InterPro" id="IPR000571">
    <property type="entry name" value="Znf_CCCH"/>
</dbReference>
<evidence type="ECO:0000259" key="6">
    <source>
        <dbReference type="PROSITE" id="PS50103"/>
    </source>
</evidence>
<feature type="zinc finger region" description="C3H1-type" evidence="4">
    <location>
        <begin position="55"/>
        <end position="82"/>
    </location>
</feature>
<evidence type="ECO:0000313" key="8">
    <source>
        <dbReference type="Proteomes" id="UP000041254"/>
    </source>
</evidence>
<evidence type="ECO:0000256" key="5">
    <source>
        <dbReference type="SAM" id="MobiDB-lite"/>
    </source>
</evidence>
<evidence type="ECO:0000256" key="1">
    <source>
        <dbReference type="ARBA" id="ARBA00022723"/>
    </source>
</evidence>
<dbReference type="Proteomes" id="UP000041254">
    <property type="component" value="Unassembled WGS sequence"/>
</dbReference>
<reference evidence="7 8" key="1">
    <citation type="submission" date="2014-11" db="EMBL/GenBank/DDBJ databases">
        <authorList>
            <person name="Zhu J."/>
            <person name="Qi W."/>
            <person name="Song R."/>
        </authorList>
    </citation>
    <scope>NUCLEOTIDE SEQUENCE [LARGE SCALE GENOMIC DNA]</scope>
</reference>
<dbReference type="Gene3D" id="3.30.1370.210">
    <property type="match status" value="1"/>
</dbReference>
<dbReference type="PANTHER" id="PTHR14493">
    <property type="entry name" value="UNKEMPT FAMILY MEMBER"/>
    <property type="match status" value="1"/>
</dbReference>
<dbReference type="PANTHER" id="PTHR14493:SF50">
    <property type="entry name" value="RING FINGER PROTEIN UNKEMPT"/>
    <property type="match status" value="1"/>
</dbReference>
<feature type="compositionally biased region" description="Basic and acidic residues" evidence="5">
    <location>
        <begin position="235"/>
        <end position="244"/>
    </location>
</feature>
<evidence type="ECO:0000313" key="7">
    <source>
        <dbReference type="EMBL" id="CEL93282.1"/>
    </source>
</evidence>
<proteinExistence type="predicted"/>
<dbReference type="InParanoid" id="A0A0G4ECL2"/>
<accession>A0A0G4ECL2</accession>
<keyword evidence="1 4" id="KW-0479">Metal-binding</keyword>